<evidence type="ECO:0000313" key="3">
    <source>
        <dbReference type="Proteomes" id="UP000054097"/>
    </source>
</evidence>
<gene>
    <name evidence="2" type="ORF">M408DRAFT_100172</name>
</gene>
<dbReference type="Proteomes" id="UP000054097">
    <property type="component" value="Unassembled WGS sequence"/>
</dbReference>
<reference evidence="2 3" key="1">
    <citation type="submission" date="2014-04" db="EMBL/GenBank/DDBJ databases">
        <authorList>
            <consortium name="DOE Joint Genome Institute"/>
            <person name="Kuo A."/>
            <person name="Zuccaro A."/>
            <person name="Kohler A."/>
            <person name="Nagy L.G."/>
            <person name="Floudas D."/>
            <person name="Copeland A."/>
            <person name="Barry K.W."/>
            <person name="Cichocki N."/>
            <person name="Veneault-Fourrey C."/>
            <person name="LaButti K."/>
            <person name="Lindquist E.A."/>
            <person name="Lipzen A."/>
            <person name="Lundell T."/>
            <person name="Morin E."/>
            <person name="Murat C."/>
            <person name="Sun H."/>
            <person name="Tunlid A."/>
            <person name="Henrissat B."/>
            <person name="Grigoriev I.V."/>
            <person name="Hibbett D.S."/>
            <person name="Martin F."/>
            <person name="Nordberg H.P."/>
            <person name="Cantor M.N."/>
            <person name="Hua S.X."/>
        </authorList>
    </citation>
    <scope>NUCLEOTIDE SEQUENCE [LARGE SCALE GENOMIC DNA]</scope>
    <source>
        <strain evidence="2 3">MAFF 305830</strain>
    </source>
</reference>
<dbReference type="EMBL" id="KN824286">
    <property type="protein sequence ID" value="KIM30016.1"/>
    <property type="molecule type" value="Genomic_DNA"/>
</dbReference>
<reference evidence="3" key="2">
    <citation type="submission" date="2015-01" db="EMBL/GenBank/DDBJ databases">
        <title>Evolutionary Origins and Diversification of the Mycorrhizal Mutualists.</title>
        <authorList>
            <consortium name="DOE Joint Genome Institute"/>
            <consortium name="Mycorrhizal Genomics Consortium"/>
            <person name="Kohler A."/>
            <person name="Kuo A."/>
            <person name="Nagy L.G."/>
            <person name="Floudas D."/>
            <person name="Copeland A."/>
            <person name="Barry K.W."/>
            <person name="Cichocki N."/>
            <person name="Veneault-Fourrey C."/>
            <person name="LaButti K."/>
            <person name="Lindquist E.A."/>
            <person name="Lipzen A."/>
            <person name="Lundell T."/>
            <person name="Morin E."/>
            <person name="Murat C."/>
            <person name="Riley R."/>
            <person name="Ohm R."/>
            <person name="Sun H."/>
            <person name="Tunlid A."/>
            <person name="Henrissat B."/>
            <person name="Grigoriev I.V."/>
            <person name="Hibbett D.S."/>
            <person name="Martin F."/>
        </authorList>
    </citation>
    <scope>NUCLEOTIDE SEQUENCE [LARGE SCALE GENOMIC DNA]</scope>
    <source>
        <strain evidence="3">MAFF 305830</strain>
    </source>
</reference>
<proteinExistence type="predicted"/>
<evidence type="ECO:0000313" key="2">
    <source>
        <dbReference type="EMBL" id="KIM30016.1"/>
    </source>
</evidence>
<feature type="compositionally biased region" description="Polar residues" evidence="1">
    <location>
        <begin position="852"/>
        <end position="879"/>
    </location>
</feature>
<feature type="region of interest" description="Disordered" evidence="1">
    <location>
        <begin position="852"/>
        <end position="894"/>
    </location>
</feature>
<name>A0A0C3BEY0_SERVB</name>
<protein>
    <submittedName>
        <fullName evidence="2">Uncharacterized protein</fullName>
    </submittedName>
</protein>
<sequence>MDDFDFDKFLELSKDTDAEEKGLSKFEIPKLEEAPSKPLSASFIRPPPPATSIASSHTDSYMDELLEKLKATQPTNDCYSELIDPDSEGFLITKIEKASLENKINLVDHQNAGLLLFLIWKEASLLSALSAIRPPGFGTPNQCNSYVFHNGDRKIVPLLVEVHKKKAYTWLCENLPNEAEPPSLESYEPFIVESISPRFALHQETNTLKSTTSLLKSLLETYLRTRPQLPLWYPLSGSEEIRTHIKNLKIPKTSPESPSPSLLLHNLGQAFHDPKLFERVGELFHQRSRTRFLCNTSGSGKTRLLFEGLWRNWGFYFTATTRPDVIGSSDLEDILGDLDEQERLMKVTHSNRAKALEVNQEVTSRRFLLILYVRILAFRLFLQRALEEDGGLTDDHKGLWLLLQVAPKVLLGTQTDIFSDCVKKLKGLSESKMKAVIKSELKQIQTYLPQEATLFCVLDEAQVAMDKFQDCFRSELREEESRPILRQIILAWRAVCPNLIISGTGVSMQELEAIIGSAVAKESGEESQTYTDLGSFDDEMAQCAYFEQYLPAGSLNDEHWKTVASRAGYWLHGRHRFTATYLSHLIQNNFESPHRVLNGFVYQMSHFHPSDFDPTDEPPLTQETSMFSGFHFSKLNKDEALHRQIAGFVFDYVFHGKPRNTGGRNYDKLVEYGVARFGSHTNILADEPLALLAAMDYFTTNTPWSLQHFLEEGLSNSNESARGTAFEYFGAYLLGMAFKSARSLSEVFTFVGEHSSGLLDEEAELVAIEKNNGNFSCHPVNLSSNTRPMYRQGCTPRTQAETLAWFQNPKRTIFCFPAHMVGPDLILVLQLSDKTVIRVIVQLKQKMESKMSSTDVESAFRTTDPNHFLSQKSALGTSSKSEDGIKEAPSSHMKDRLQEALRSLGPGTTKAGEYGVLRVLIAHPASLDVAVLAKLANSDPGRHPAATVDVTSLTTRASERETLASLSLRLQEAAIERKKRLKVDNNEDLLEVPTTAIGRKRKFEVNSDDYVEASSTRKKRGNRKSPKKHSLD</sequence>
<dbReference type="OrthoDB" id="2393824at2759"/>
<dbReference type="STRING" id="933852.A0A0C3BEY0"/>
<accession>A0A0C3BEY0</accession>
<feature type="region of interest" description="Disordered" evidence="1">
    <location>
        <begin position="1008"/>
        <end position="1032"/>
    </location>
</feature>
<feature type="compositionally biased region" description="Basic residues" evidence="1">
    <location>
        <begin position="1016"/>
        <end position="1032"/>
    </location>
</feature>
<keyword evidence="3" id="KW-1185">Reference proteome</keyword>
<evidence type="ECO:0000256" key="1">
    <source>
        <dbReference type="SAM" id="MobiDB-lite"/>
    </source>
</evidence>
<organism evidence="2 3">
    <name type="scientific">Serendipita vermifera MAFF 305830</name>
    <dbReference type="NCBI Taxonomy" id="933852"/>
    <lineage>
        <taxon>Eukaryota</taxon>
        <taxon>Fungi</taxon>
        <taxon>Dikarya</taxon>
        <taxon>Basidiomycota</taxon>
        <taxon>Agaricomycotina</taxon>
        <taxon>Agaricomycetes</taxon>
        <taxon>Sebacinales</taxon>
        <taxon>Serendipitaceae</taxon>
        <taxon>Serendipita</taxon>
    </lineage>
</organism>
<dbReference type="AlphaFoldDB" id="A0A0C3BEY0"/>
<dbReference type="HOGENOM" id="CLU_010693_3_0_1"/>